<protein>
    <submittedName>
        <fullName evidence="2">Uncharacterized protein</fullName>
    </submittedName>
</protein>
<evidence type="ECO:0000313" key="3">
    <source>
        <dbReference type="Proteomes" id="UP000010552"/>
    </source>
</evidence>
<evidence type="ECO:0000313" key="2">
    <source>
        <dbReference type="EMBL" id="ELK14697.1"/>
    </source>
</evidence>
<dbReference type="Proteomes" id="UP000010552">
    <property type="component" value="Unassembled WGS sequence"/>
</dbReference>
<organism evidence="2 3">
    <name type="scientific">Pteropus alecto</name>
    <name type="common">Black flying fox</name>
    <dbReference type="NCBI Taxonomy" id="9402"/>
    <lineage>
        <taxon>Eukaryota</taxon>
        <taxon>Metazoa</taxon>
        <taxon>Chordata</taxon>
        <taxon>Craniata</taxon>
        <taxon>Vertebrata</taxon>
        <taxon>Euteleostomi</taxon>
        <taxon>Mammalia</taxon>
        <taxon>Eutheria</taxon>
        <taxon>Laurasiatheria</taxon>
        <taxon>Chiroptera</taxon>
        <taxon>Yinpterochiroptera</taxon>
        <taxon>Pteropodoidea</taxon>
        <taxon>Pteropodidae</taxon>
        <taxon>Pteropodinae</taxon>
        <taxon>Pteropus</taxon>
    </lineage>
</organism>
<feature type="region of interest" description="Disordered" evidence="1">
    <location>
        <begin position="20"/>
        <end position="46"/>
    </location>
</feature>
<accession>L5KTF0</accession>
<evidence type="ECO:0000256" key="1">
    <source>
        <dbReference type="SAM" id="MobiDB-lite"/>
    </source>
</evidence>
<dbReference type="AlphaFoldDB" id="L5KTF0"/>
<name>L5KTF0_PTEAL</name>
<reference evidence="3" key="1">
    <citation type="journal article" date="2013" name="Science">
        <title>Comparative analysis of bat genomes provides insight into the evolution of flight and immunity.</title>
        <authorList>
            <person name="Zhang G."/>
            <person name="Cowled C."/>
            <person name="Shi Z."/>
            <person name="Huang Z."/>
            <person name="Bishop-Lilly K.A."/>
            <person name="Fang X."/>
            <person name="Wynne J.W."/>
            <person name="Xiong Z."/>
            <person name="Baker M.L."/>
            <person name="Zhao W."/>
            <person name="Tachedjian M."/>
            <person name="Zhu Y."/>
            <person name="Zhou P."/>
            <person name="Jiang X."/>
            <person name="Ng J."/>
            <person name="Yang L."/>
            <person name="Wu L."/>
            <person name="Xiao J."/>
            <person name="Feng Y."/>
            <person name="Chen Y."/>
            <person name="Sun X."/>
            <person name="Zhang Y."/>
            <person name="Marsh G.A."/>
            <person name="Crameri G."/>
            <person name="Broder C.C."/>
            <person name="Frey K.G."/>
            <person name="Wang L.F."/>
            <person name="Wang J."/>
        </authorList>
    </citation>
    <scope>NUCLEOTIDE SEQUENCE [LARGE SCALE GENOMIC DNA]</scope>
</reference>
<proteinExistence type="predicted"/>
<sequence length="117" mass="13017">MRFRAAARLDLRVPLNTFHPPVGMEPLRPRGASPVRSPSPTIGRARPFSSNRYHLFAALKPRLQPPSPPRGWGLDCVSLTTQFSELRQPFQCASGKPWDKITAALLPNPLPTPEEPE</sequence>
<dbReference type="InParanoid" id="L5KTF0"/>
<dbReference type="EMBL" id="KB030567">
    <property type="protein sequence ID" value="ELK14697.1"/>
    <property type="molecule type" value="Genomic_DNA"/>
</dbReference>
<keyword evidence="3" id="KW-1185">Reference proteome</keyword>
<gene>
    <name evidence="2" type="ORF">PAL_GLEAN10021242</name>
</gene>